<evidence type="ECO:0008006" key="4">
    <source>
        <dbReference type="Google" id="ProtNLM"/>
    </source>
</evidence>
<evidence type="ECO:0000313" key="3">
    <source>
        <dbReference type="Proteomes" id="UP000243528"/>
    </source>
</evidence>
<proteinExistence type="predicted"/>
<dbReference type="Gene3D" id="3.40.1000.10">
    <property type="entry name" value="Mog1/PsbP, alpha/beta/alpha sandwich"/>
    <property type="match status" value="1"/>
</dbReference>
<evidence type="ECO:0000256" key="1">
    <source>
        <dbReference type="SAM" id="MobiDB-lite"/>
    </source>
</evidence>
<reference evidence="2 3" key="1">
    <citation type="submission" date="2018-03" db="EMBL/GenBank/DDBJ databases">
        <title>Genomic Encyclopedia of Archaeal and Bacterial Type Strains, Phase II (KMG-II): from individual species to whole genera.</title>
        <authorList>
            <person name="Goeker M."/>
        </authorList>
    </citation>
    <scope>NUCLEOTIDE SEQUENCE [LARGE SCALE GENOMIC DNA]</scope>
    <source>
        <strain evidence="2 3">DSM 45211</strain>
    </source>
</reference>
<organism evidence="2 3">
    <name type="scientific">Haloactinopolyspora alba</name>
    <dbReference type="NCBI Taxonomy" id="648780"/>
    <lineage>
        <taxon>Bacteria</taxon>
        <taxon>Bacillati</taxon>
        <taxon>Actinomycetota</taxon>
        <taxon>Actinomycetes</taxon>
        <taxon>Jiangellales</taxon>
        <taxon>Jiangellaceae</taxon>
        <taxon>Haloactinopolyspora</taxon>
    </lineage>
</organism>
<dbReference type="RefSeq" id="WP_106537783.1">
    <property type="nucleotide sequence ID" value="NZ_PYGE01000009.1"/>
</dbReference>
<name>A0A2P8DZZ1_9ACTN</name>
<sequence>MSADDLGEPHDPAAFRSASEWDSTSVPPTGLEVLVPDGWAVHADPQAPAILTMLSPAAEREGDFRPSIVVTVEQPVEQQRDIAEYTRTMVAGLRANLTDAHVIAIDPLWVGGFEGRRVITGYREGMHTLVAQQYWALDDAGIATSMTGTSSVEQYLWAADVFAHAAAGLSVASRLATPAGDPA</sequence>
<keyword evidence="3" id="KW-1185">Reference proteome</keyword>
<dbReference type="EMBL" id="PYGE01000009">
    <property type="protein sequence ID" value="PSL02780.1"/>
    <property type="molecule type" value="Genomic_DNA"/>
</dbReference>
<dbReference type="OrthoDB" id="9904958at2"/>
<protein>
    <recommendedName>
        <fullName evidence="4">Lipoprotein LpqN</fullName>
    </recommendedName>
</protein>
<dbReference type="AlphaFoldDB" id="A0A2P8DZZ1"/>
<gene>
    <name evidence="2" type="ORF">CLV30_10987</name>
</gene>
<accession>A0A2P8DZZ1</accession>
<dbReference type="Proteomes" id="UP000243528">
    <property type="component" value="Unassembled WGS sequence"/>
</dbReference>
<evidence type="ECO:0000313" key="2">
    <source>
        <dbReference type="EMBL" id="PSL02780.1"/>
    </source>
</evidence>
<comment type="caution">
    <text evidence="2">The sequence shown here is derived from an EMBL/GenBank/DDBJ whole genome shotgun (WGS) entry which is preliminary data.</text>
</comment>
<feature type="region of interest" description="Disordered" evidence="1">
    <location>
        <begin position="1"/>
        <end position="26"/>
    </location>
</feature>